<keyword evidence="3" id="KW-1185">Reference proteome</keyword>
<reference evidence="2 3" key="1">
    <citation type="submission" date="2020-04" db="EMBL/GenBank/DDBJ databases">
        <title>Novosphingobium sp. TW-4 isolated from soil.</title>
        <authorList>
            <person name="Dahal R.H."/>
            <person name="Chaudhary D.K."/>
        </authorList>
    </citation>
    <scope>NUCLEOTIDE SEQUENCE [LARGE SCALE GENOMIC DNA]</scope>
    <source>
        <strain evidence="2 3">TW-4</strain>
    </source>
</reference>
<proteinExistence type="predicted"/>
<comment type="caution">
    <text evidence="2">The sequence shown here is derived from an EMBL/GenBank/DDBJ whole genome shotgun (WGS) entry which is preliminary data.</text>
</comment>
<evidence type="ECO:0000313" key="2">
    <source>
        <dbReference type="EMBL" id="NML95905.1"/>
    </source>
</evidence>
<evidence type="ECO:0000256" key="1">
    <source>
        <dbReference type="SAM" id="MobiDB-lite"/>
    </source>
</evidence>
<dbReference type="EMBL" id="JABBGM010000014">
    <property type="protein sequence ID" value="NML95905.1"/>
    <property type="molecule type" value="Genomic_DNA"/>
</dbReference>
<evidence type="ECO:0000313" key="3">
    <source>
        <dbReference type="Proteomes" id="UP000583556"/>
    </source>
</evidence>
<organism evidence="2 3">
    <name type="scientific">Novosphingobium olei</name>
    <dbReference type="NCBI Taxonomy" id="2728851"/>
    <lineage>
        <taxon>Bacteria</taxon>
        <taxon>Pseudomonadati</taxon>
        <taxon>Pseudomonadota</taxon>
        <taxon>Alphaproteobacteria</taxon>
        <taxon>Sphingomonadales</taxon>
        <taxon>Sphingomonadaceae</taxon>
        <taxon>Novosphingobium</taxon>
    </lineage>
</organism>
<gene>
    <name evidence="2" type="ORF">HHL27_19705</name>
</gene>
<protein>
    <recommendedName>
        <fullName evidence="4">Conjugal transfer pilus assembly protein TraV</fullName>
    </recommendedName>
</protein>
<feature type="region of interest" description="Disordered" evidence="1">
    <location>
        <begin position="77"/>
        <end position="123"/>
    </location>
</feature>
<sequence length="259" mass="25925">MSAGPLRSIPLRSMPLRPIPVRRAARIVVPLVGAALLSGCAILHDNVKGSFACKAPEGTCAPSSVIDDAAIAAIREEPAGAADPSDVPGTDSRRGATANHGSWHPRPPMAAAESGTNTLPGALRPGTRVLRVVFPAYVDGEGQLHETAGVQLTLDDGLPGAPTPSVAEQTAGGQASADPRRSGGPPVLLELAEQAPDLSAAAPSPTPTAVPVLHAEATTTAPGTAKPPAPSPIDAIKADVASALAAPPRKAANFPATSE</sequence>
<feature type="region of interest" description="Disordered" evidence="1">
    <location>
        <begin position="154"/>
        <end position="234"/>
    </location>
</feature>
<dbReference type="RefSeq" id="WP_169495111.1">
    <property type="nucleotide sequence ID" value="NZ_JABBGM010000014.1"/>
</dbReference>
<accession>A0A7Y0BTD0</accession>
<dbReference type="Proteomes" id="UP000583556">
    <property type="component" value="Unassembled WGS sequence"/>
</dbReference>
<dbReference type="AlphaFoldDB" id="A0A7Y0BTD0"/>
<name>A0A7Y0BTD0_9SPHN</name>
<feature type="compositionally biased region" description="Low complexity" evidence="1">
    <location>
        <begin position="195"/>
        <end position="224"/>
    </location>
</feature>
<evidence type="ECO:0008006" key="4">
    <source>
        <dbReference type="Google" id="ProtNLM"/>
    </source>
</evidence>